<dbReference type="KEGG" id="pbi:103052840"/>
<feature type="repeat" description="ANK" evidence="6">
    <location>
        <begin position="170"/>
        <end position="202"/>
    </location>
</feature>
<dbReference type="FunFam" id="1.25.40.20:FF:000016">
    <property type="entry name" value="Ankyrin repeat and SOCS box containing 5"/>
    <property type="match status" value="1"/>
</dbReference>
<keyword evidence="4" id="KW-0833">Ubl conjugation pathway</keyword>
<keyword evidence="3" id="KW-0677">Repeat</keyword>
<protein>
    <submittedName>
        <fullName evidence="9">Ankyrin repeat and SOCS box protein 13</fullName>
    </submittedName>
</protein>
<dbReference type="FunFam" id="1.10.750.20:FF:000001">
    <property type="entry name" value="Ankyrin repeat and SOCS box containing 1"/>
    <property type="match status" value="1"/>
</dbReference>
<dbReference type="GO" id="GO:0045732">
    <property type="term" value="P:positive regulation of protein catabolic process"/>
    <property type="evidence" value="ECO:0007669"/>
    <property type="project" value="TreeGrafter"/>
</dbReference>
<dbReference type="PROSITE" id="PS50297">
    <property type="entry name" value="ANK_REP_REGION"/>
    <property type="match status" value="6"/>
</dbReference>
<keyword evidence="5 6" id="KW-0040">ANK repeat</keyword>
<name>A0A9F5J2Z3_PYTBI</name>
<dbReference type="PRINTS" id="PR01415">
    <property type="entry name" value="ANKYRIN"/>
</dbReference>
<dbReference type="PANTHER" id="PTHR24136:SF53">
    <property type="entry name" value="ANKYRIN REPEAT AND SOCS BOX CONTAINING 13"/>
    <property type="match status" value="1"/>
</dbReference>
<dbReference type="PROSITE" id="PS50225">
    <property type="entry name" value="SOCS"/>
    <property type="match status" value="1"/>
</dbReference>
<dbReference type="SMART" id="SM00969">
    <property type="entry name" value="SOCS_box"/>
    <property type="match status" value="1"/>
</dbReference>
<feature type="repeat" description="ANK" evidence="6">
    <location>
        <begin position="138"/>
        <end position="166"/>
    </location>
</feature>
<dbReference type="OrthoDB" id="10252328at2759"/>
<evidence type="ECO:0000256" key="4">
    <source>
        <dbReference type="ARBA" id="ARBA00022786"/>
    </source>
</evidence>
<evidence type="ECO:0000256" key="6">
    <source>
        <dbReference type="PROSITE-ProRule" id="PRU00023"/>
    </source>
</evidence>
<gene>
    <name evidence="9" type="primary">ASB13</name>
</gene>
<dbReference type="InterPro" id="IPR002110">
    <property type="entry name" value="Ankyrin_rpt"/>
</dbReference>
<evidence type="ECO:0000313" key="9">
    <source>
        <dbReference type="RefSeq" id="XP_025025694.1"/>
    </source>
</evidence>
<dbReference type="PROSITE" id="PS50088">
    <property type="entry name" value="ANK_REPEAT"/>
    <property type="match status" value="6"/>
</dbReference>
<comment type="pathway">
    <text evidence="1">Protein modification; protein ubiquitination.</text>
</comment>
<feature type="repeat" description="ANK" evidence="6">
    <location>
        <begin position="72"/>
        <end position="104"/>
    </location>
</feature>
<accession>A0A9F5J2Z3</accession>
<evidence type="ECO:0000256" key="1">
    <source>
        <dbReference type="ARBA" id="ARBA00004906"/>
    </source>
</evidence>
<dbReference type="Gene3D" id="1.10.750.20">
    <property type="entry name" value="SOCS box"/>
    <property type="match status" value="1"/>
</dbReference>
<dbReference type="Pfam" id="PF12796">
    <property type="entry name" value="Ank_2"/>
    <property type="match status" value="2"/>
</dbReference>
<feature type="repeat" description="ANK" evidence="6">
    <location>
        <begin position="235"/>
        <end position="267"/>
    </location>
</feature>
<evidence type="ECO:0000256" key="2">
    <source>
        <dbReference type="ARBA" id="ARBA00005949"/>
    </source>
</evidence>
<dbReference type="Pfam" id="PF07525">
    <property type="entry name" value="SOCS_box"/>
    <property type="match status" value="1"/>
</dbReference>
<dbReference type="OMA" id="AGFWVER"/>
<dbReference type="CTD" id="79754"/>
<dbReference type="GO" id="GO:0016567">
    <property type="term" value="P:protein ubiquitination"/>
    <property type="evidence" value="ECO:0007669"/>
    <property type="project" value="TreeGrafter"/>
</dbReference>
<comment type="similarity">
    <text evidence="2">Belongs to the ankyrin SOCS box (ASB) family.</text>
</comment>
<reference evidence="9" key="1">
    <citation type="submission" date="2025-08" db="UniProtKB">
        <authorList>
            <consortium name="RefSeq"/>
        </authorList>
    </citation>
    <scope>IDENTIFICATION</scope>
    <source>
        <tissue evidence="9">Liver</tissue>
    </source>
</reference>
<dbReference type="SUPFAM" id="SSF48403">
    <property type="entry name" value="Ankyrin repeat"/>
    <property type="match status" value="1"/>
</dbReference>
<dbReference type="Proteomes" id="UP000695026">
    <property type="component" value="Unplaced"/>
</dbReference>
<keyword evidence="8" id="KW-1185">Reference proteome</keyword>
<evidence type="ECO:0000259" key="7">
    <source>
        <dbReference type="PROSITE" id="PS50225"/>
    </source>
</evidence>
<dbReference type="InterPro" id="IPR001496">
    <property type="entry name" value="SOCS_box"/>
</dbReference>
<sequence length="333" mass="36158">MLLDLSGGLGPWEARSRGAFKNLHETQTEQVTSWFALDTELCNPGSNRGAVLHSAQWLGFNSPPQLPAGFWAERTPVHEAARSGEIHQLQELIRNGACVNLVTYDSITPLHEASLGGQTRCVEILLAAGAQVDARNIDGSTPLCDACASGSIDCVKVLLSHGAKVNPPLYTASPLHEACLNGSAECVRLLIKVGANLEAHDCHFGTPLHVACAREHLDCVKLLLNAGANVNAAKLHETALHHAAKVRNADLVEMLIEFGGNVYARDNQGKKPSDYSRKNSLTAECFAYYERTPLRLSQLCRLSLRQALGPKALEKIAHLHIPARLIEFLSYNQ</sequence>
<evidence type="ECO:0000313" key="8">
    <source>
        <dbReference type="Proteomes" id="UP000695026"/>
    </source>
</evidence>
<dbReference type="PANTHER" id="PTHR24136">
    <property type="entry name" value="SOWAH (DROSOPHILA) HOMOLOG"/>
    <property type="match status" value="1"/>
</dbReference>
<dbReference type="InterPro" id="IPR036770">
    <property type="entry name" value="Ankyrin_rpt-contain_sf"/>
</dbReference>
<organism evidence="8 9">
    <name type="scientific">Python bivittatus</name>
    <name type="common">Burmese python</name>
    <name type="synonym">Python molurus bivittatus</name>
    <dbReference type="NCBI Taxonomy" id="176946"/>
    <lineage>
        <taxon>Eukaryota</taxon>
        <taxon>Metazoa</taxon>
        <taxon>Chordata</taxon>
        <taxon>Craniata</taxon>
        <taxon>Vertebrata</taxon>
        <taxon>Euteleostomi</taxon>
        <taxon>Lepidosauria</taxon>
        <taxon>Squamata</taxon>
        <taxon>Bifurcata</taxon>
        <taxon>Unidentata</taxon>
        <taxon>Episquamata</taxon>
        <taxon>Toxicofera</taxon>
        <taxon>Serpentes</taxon>
        <taxon>Henophidia</taxon>
        <taxon>Pythonidae</taxon>
        <taxon>Python</taxon>
    </lineage>
</organism>
<dbReference type="GeneID" id="103052840"/>
<feature type="domain" description="SOCS box" evidence="7">
    <location>
        <begin position="288"/>
        <end position="333"/>
    </location>
</feature>
<evidence type="ECO:0000256" key="3">
    <source>
        <dbReference type="ARBA" id="ARBA00022737"/>
    </source>
</evidence>
<proteinExistence type="inferred from homology"/>
<dbReference type="AlphaFoldDB" id="A0A9F5J2Z3"/>
<dbReference type="RefSeq" id="XP_025025694.1">
    <property type="nucleotide sequence ID" value="XM_025169926.1"/>
</dbReference>
<evidence type="ECO:0000256" key="5">
    <source>
        <dbReference type="ARBA" id="ARBA00023043"/>
    </source>
</evidence>
<feature type="repeat" description="ANK" evidence="6">
    <location>
        <begin position="203"/>
        <end position="235"/>
    </location>
</feature>
<dbReference type="Gene3D" id="1.25.40.20">
    <property type="entry name" value="Ankyrin repeat-containing domain"/>
    <property type="match status" value="1"/>
</dbReference>
<feature type="repeat" description="ANK" evidence="6">
    <location>
        <begin position="105"/>
        <end position="137"/>
    </location>
</feature>
<dbReference type="SMART" id="SM00248">
    <property type="entry name" value="ANK"/>
    <property type="match status" value="6"/>
</dbReference>
<dbReference type="InterPro" id="IPR051573">
    <property type="entry name" value="Ankyrin-SOCS_box_domain"/>
</dbReference>